<dbReference type="CDD" id="cd05233">
    <property type="entry name" value="SDR_c"/>
    <property type="match status" value="1"/>
</dbReference>
<protein>
    <submittedName>
        <fullName evidence="3">Alcohol dehydrogenase</fullName>
    </submittedName>
</protein>
<dbReference type="Pfam" id="PF00106">
    <property type="entry name" value="adh_short"/>
    <property type="match status" value="1"/>
</dbReference>
<accession>A0A1P8UB29</accession>
<evidence type="ECO:0000313" key="4">
    <source>
        <dbReference type="Proteomes" id="UP000187185"/>
    </source>
</evidence>
<dbReference type="SUPFAM" id="SSF51735">
    <property type="entry name" value="NAD(P)-binding Rossmann-fold domains"/>
    <property type="match status" value="1"/>
</dbReference>
<gene>
    <name evidence="3" type="ORF">BOH66_14465</name>
</gene>
<proteinExistence type="inferred from homology"/>
<dbReference type="InterPro" id="IPR002347">
    <property type="entry name" value="SDR_fam"/>
</dbReference>
<keyword evidence="2" id="KW-0560">Oxidoreductase</keyword>
<dbReference type="Gene3D" id="3.40.50.720">
    <property type="entry name" value="NAD(P)-binding Rossmann-like Domain"/>
    <property type="match status" value="1"/>
</dbReference>
<dbReference type="AlphaFoldDB" id="A0A1P8UB29"/>
<comment type="similarity">
    <text evidence="1">Belongs to the short-chain dehydrogenases/reductases (SDR) family.</text>
</comment>
<dbReference type="PANTHER" id="PTHR43477:SF1">
    <property type="entry name" value="DIHYDROANTICAPSIN 7-DEHYDROGENASE"/>
    <property type="match status" value="1"/>
</dbReference>
<dbReference type="InterPro" id="IPR036291">
    <property type="entry name" value="NAD(P)-bd_dom_sf"/>
</dbReference>
<reference evidence="3 4" key="1">
    <citation type="submission" date="2016-12" db="EMBL/GenBank/DDBJ databases">
        <title>Complete genome sequence of Microbacterium aurum KACC 15219.</title>
        <authorList>
            <person name="Jung Y."/>
            <person name="Shin J.-H."/>
            <person name="Lee Y.-J."/>
            <person name="Yi H."/>
            <person name="Bahn Y.-S."/>
            <person name="Kim J.F."/>
            <person name="Lee D.-W."/>
        </authorList>
    </citation>
    <scope>NUCLEOTIDE SEQUENCE [LARGE SCALE GENOMIC DNA]</scope>
    <source>
        <strain evidence="3 4">KACC 15219</strain>
    </source>
</reference>
<evidence type="ECO:0000256" key="1">
    <source>
        <dbReference type="ARBA" id="ARBA00006484"/>
    </source>
</evidence>
<organism evidence="3 4">
    <name type="scientific">Microbacterium aurum</name>
    <dbReference type="NCBI Taxonomy" id="36805"/>
    <lineage>
        <taxon>Bacteria</taxon>
        <taxon>Bacillati</taxon>
        <taxon>Actinomycetota</taxon>
        <taxon>Actinomycetes</taxon>
        <taxon>Micrococcales</taxon>
        <taxon>Microbacteriaceae</taxon>
        <taxon>Microbacterium</taxon>
    </lineage>
</organism>
<keyword evidence="4" id="KW-1185">Reference proteome</keyword>
<dbReference type="EMBL" id="CP018762">
    <property type="protein sequence ID" value="APZ35320.1"/>
    <property type="molecule type" value="Genomic_DNA"/>
</dbReference>
<dbReference type="InterPro" id="IPR051122">
    <property type="entry name" value="SDR_DHRS6-like"/>
</dbReference>
<dbReference type="Proteomes" id="UP000187185">
    <property type="component" value="Chromosome"/>
</dbReference>
<dbReference type="KEGG" id="maur:BOH66_14465"/>
<dbReference type="PANTHER" id="PTHR43477">
    <property type="entry name" value="DIHYDROANTICAPSIN 7-DEHYDROGENASE"/>
    <property type="match status" value="1"/>
</dbReference>
<name>A0A1P8UB29_9MICO</name>
<evidence type="ECO:0000256" key="2">
    <source>
        <dbReference type="ARBA" id="ARBA00023002"/>
    </source>
</evidence>
<dbReference type="RefSeq" id="WP_076691689.1">
    <property type="nucleotide sequence ID" value="NZ_CP018762.1"/>
</dbReference>
<sequence>MSVRGRCVLVAGATSASGDAAVRALRAAGATVVAVGRDAARLGPLGALGARTAVCDLTDEAAVAALSAALRADGVRVDGILHLVGGWRGGGGIAGQSDADYRALEGGLTALRHVSRAFWDDLVAAPAARTAIVSSTAVARPLAGGANYAAVKAAEEAWARAMAQGFAKAADAGASAAALRAASVIFRVRSLAGLEDDLAAAFVGLWDAEASAVNDQVITLGA</sequence>
<evidence type="ECO:0000313" key="3">
    <source>
        <dbReference type="EMBL" id="APZ35320.1"/>
    </source>
</evidence>
<dbReference type="STRING" id="36805.BOH66_14465"/>
<dbReference type="GO" id="GO:0016491">
    <property type="term" value="F:oxidoreductase activity"/>
    <property type="evidence" value="ECO:0007669"/>
    <property type="project" value="UniProtKB-KW"/>
</dbReference>